<keyword evidence="2" id="KW-0732">Signal</keyword>
<dbReference type="InterPro" id="IPR050546">
    <property type="entry name" value="Glycosyl_Hydrlase_16"/>
</dbReference>
<dbReference type="PANTHER" id="PTHR10963:SF55">
    <property type="entry name" value="GLYCOSIDE HYDROLASE FAMILY 16 PROTEIN"/>
    <property type="match status" value="1"/>
</dbReference>
<dbReference type="EMBL" id="PYAW01000006">
    <property type="protein sequence ID" value="PSL44204.1"/>
    <property type="molecule type" value="Genomic_DNA"/>
</dbReference>
<dbReference type="AlphaFoldDB" id="A0A2P8HD96"/>
<dbReference type="GO" id="GO:0004553">
    <property type="term" value="F:hydrolase activity, hydrolyzing O-glycosyl compounds"/>
    <property type="evidence" value="ECO:0007669"/>
    <property type="project" value="InterPro"/>
</dbReference>
<sequence length="287" mass="32753">MPHLRSIKNTLVLSALYFCICGTVNAQQKKGWKLIWQDEFNYTGLPDTSKWGYEAGYVRNNEQQYYTNARKENIQVADGFLTIKGIREEYPNAAWQAGSTQWSRKDSLAHYTSASINTQNKFTFNYGRMEVRAKLPAGGGIWPAIWMLGADCSHGGWPMIGEIDVMEFIGNHPNDIYGTIHYATTGGTGHTSSGKHISVPDLHKDFHVYAIEWDDKKIDIFFDDSLYHSFNIDAANTGQYNPFQKPFYILLNLAMGAAWPGPIDDKILPQQFIIDYVRVYQREEKNK</sequence>
<accession>A0A2P8HD96</accession>
<dbReference type="PANTHER" id="PTHR10963">
    <property type="entry name" value="GLYCOSYL HYDROLASE-RELATED"/>
    <property type="match status" value="1"/>
</dbReference>
<dbReference type="OrthoDB" id="9809583at2"/>
<feature type="domain" description="GH16" evidence="3">
    <location>
        <begin position="30"/>
        <end position="285"/>
    </location>
</feature>
<protein>
    <submittedName>
        <fullName evidence="4">Glycosyl hydrolase family 16</fullName>
    </submittedName>
</protein>
<dbReference type="Gene3D" id="2.60.120.200">
    <property type="match status" value="1"/>
</dbReference>
<dbReference type="InterPro" id="IPR013320">
    <property type="entry name" value="ConA-like_dom_sf"/>
</dbReference>
<reference evidence="4 5" key="1">
    <citation type="submission" date="2018-03" db="EMBL/GenBank/DDBJ databases">
        <title>Genomic Encyclopedia of Archaeal and Bacterial Type Strains, Phase II (KMG-II): from individual species to whole genera.</title>
        <authorList>
            <person name="Goeker M."/>
        </authorList>
    </citation>
    <scope>NUCLEOTIDE SEQUENCE [LARGE SCALE GENOMIC DNA]</scope>
    <source>
        <strain evidence="4 5">DSM 24859</strain>
    </source>
</reference>
<dbReference type="PROSITE" id="PS51762">
    <property type="entry name" value="GH16_2"/>
    <property type="match status" value="1"/>
</dbReference>
<dbReference type="GO" id="GO:0005975">
    <property type="term" value="P:carbohydrate metabolic process"/>
    <property type="evidence" value="ECO:0007669"/>
    <property type="project" value="InterPro"/>
</dbReference>
<dbReference type="InterPro" id="IPR000757">
    <property type="entry name" value="Beta-glucanase-like"/>
</dbReference>
<keyword evidence="4" id="KW-0378">Hydrolase</keyword>
<proteinExistence type="inferred from homology"/>
<name>A0A2P8HD96_CHINA</name>
<comment type="caution">
    <text evidence="4">The sequence shown here is derived from an EMBL/GenBank/DDBJ whole genome shotgun (WGS) entry which is preliminary data.</text>
</comment>
<feature type="chain" id="PRO_5015177172" evidence="2">
    <location>
        <begin position="27"/>
        <end position="287"/>
    </location>
</feature>
<dbReference type="CDD" id="cd08023">
    <property type="entry name" value="GH16_laminarinase_like"/>
    <property type="match status" value="1"/>
</dbReference>
<evidence type="ECO:0000313" key="5">
    <source>
        <dbReference type="Proteomes" id="UP000240971"/>
    </source>
</evidence>
<dbReference type="Proteomes" id="UP000240971">
    <property type="component" value="Unassembled WGS sequence"/>
</dbReference>
<evidence type="ECO:0000256" key="2">
    <source>
        <dbReference type="SAM" id="SignalP"/>
    </source>
</evidence>
<feature type="signal peptide" evidence="2">
    <location>
        <begin position="1"/>
        <end position="26"/>
    </location>
</feature>
<dbReference type="RefSeq" id="WP_106530498.1">
    <property type="nucleotide sequence ID" value="NZ_PYAW01000006.1"/>
</dbReference>
<evidence type="ECO:0000256" key="1">
    <source>
        <dbReference type="ARBA" id="ARBA00006865"/>
    </source>
</evidence>
<keyword evidence="5" id="KW-1185">Reference proteome</keyword>
<evidence type="ECO:0000259" key="3">
    <source>
        <dbReference type="PROSITE" id="PS51762"/>
    </source>
</evidence>
<dbReference type="Pfam" id="PF00722">
    <property type="entry name" value="Glyco_hydro_16"/>
    <property type="match status" value="1"/>
</dbReference>
<organism evidence="4 5">
    <name type="scientific">Chitinophaga niastensis</name>
    <dbReference type="NCBI Taxonomy" id="536980"/>
    <lineage>
        <taxon>Bacteria</taxon>
        <taxon>Pseudomonadati</taxon>
        <taxon>Bacteroidota</taxon>
        <taxon>Chitinophagia</taxon>
        <taxon>Chitinophagales</taxon>
        <taxon>Chitinophagaceae</taxon>
        <taxon>Chitinophaga</taxon>
    </lineage>
</organism>
<comment type="similarity">
    <text evidence="1">Belongs to the glycosyl hydrolase 16 family.</text>
</comment>
<gene>
    <name evidence="4" type="ORF">CLV51_10669</name>
</gene>
<evidence type="ECO:0000313" key="4">
    <source>
        <dbReference type="EMBL" id="PSL44204.1"/>
    </source>
</evidence>
<dbReference type="SUPFAM" id="SSF49899">
    <property type="entry name" value="Concanavalin A-like lectins/glucanases"/>
    <property type="match status" value="1"/>
</dbReference>